<evidence type="ECO:0000256" key="5">
    <source>
        <dbReference type="ARBA" id="ARBA00023136"/>
    </source>
</evidence>
<feature type="transmembrane region" description="Helical" evidence="8">
    <location>
        <begin position="245"/>
        <end position="267"/>
    </location>
</feature>
<sequence length="330" mass="37779">MTLASQLTSLTTTLMTYYMTFIYVIGILGNLTNILIFSRRKLRSNTCSRYFIGMSVAQIFLFNTFGLTRVIISRTGVDLAGMNVGLCKLRIFVYIFSLGLTRQFLCLISIDRWILSTQHARIRQFSSPRLATSLIIGSVCFWLMFSIHGLIGYETTSAHFCGAPLGSAYAQFYAIQITISSIVPFLIISVFTLLTLHNVRHYRRIQIIQPAVNVVISTKKATTNRSLSMNVSHYRREFQLMKVSLLQVIFYVVFAMTSTIFPLYSYLTSTLPKSTDQLAIDAFIVSTALILLYTYTASTFFLYTWASKTFRKELLLTFVRLVRWMKRVHL</sequence>
<feature type="transmembrane region" description="Helical" evidence="8">
    <location>
        <begin position="15"/>
        <end position="38"/>
    </location>
</feature>
<evidence type="ECO:0000256" key="3">
    <source>
        <dbReference type="ARBA" id="ARBA00022989"/>
    </source>
</evidence>
<feature type="transmembrane region" description="Helical" evidence="8">
    <location>
        <begin position="130"/>
        <end position="153"/>
    </location>
</feature>
<feature type="transmembrane region" description="Helical" evidence="8">
    <location>
        <begin position="91"/>
        <end position="110"/>
    </location>
</feature>
<dbReference type="InterPro" id="IPR017452">
    <property type="entry name" value="GPCR_Rhodpsn_7TM"/>
</dbReference>
<dbReference type="SUPFAM" id="SSF81321">
    <property type="entry name" value="Family A G protein-coupled receptor-like"/>
    <property type="match status" value="1"/>
</dbReference>
<comment type="subcellular location">
    <subcellularLocation>
        <location evidence="1">Membrane</location>
        <topology evidence="1">Multi-pass membrane protein</topology>
    </subcellularLocation>
</comment>
<evidence type="ECO:0000256" key="8">
    <source>
        <dbReference type="SAM" id="Phobius"/>
    </source>
</evidence>
<dbReference type="Proteomes" id="UP000663852">
    <property type="component" value="Unassembled WGS sequence"/>
</dbReference>
<comment type="caution">
    <text evidence="10">The sequence shown here is derived from an EMBL/GenBank/DDBJ whole genome shotgun (WGS) entry which is preliminary data.</text>
</comment>
<name>A0A814QFJ5_ADIRI</name>
<dbReference type="Pfam" id="PF00001">
    <property type="entry name" value="7tm_1"/>
    <property type="match status" value="1"/>
</dbReference>
<dbReference type="AlphaFoldDB" id="A0A814QFJ5"/>
<dbReference type="PANTHER" id="PTHR24243">
    <property type="entry name" value="G-PROTEIN COUPLED RECEPTOR"/>
    <property type="match status" value="1"/>
</dbReference>
<dbReference type="Proteomes" id="UP000663828">
    <property type="component" value="Unassembled WGS sequence"/>
</dbReference>
<feature type="transmembrane region" description="Helical" evidence="8">
    <location>
        <begin position="173"/>
        <end position="196"/>
    </location>
</feature>
<dbReference type="CDD" id="cd00637">
    <property type="entry name" value="7tm_classA_rhodopsin-like"/>
    <property type="match status" value="1"/>
</dbReference>
<dbReference type="Gene3D" id="1.20.1070.10">
    <property type="entry name" value="Rhodopsin 7-helix transmembrane proteins"/>
    <property type="match status" value="1"/>
</dbReference>
<reference evidence="10" key="1">
    <citation type="submission" date="2021-02" db="EMBL/GenBank/DDBJ databases">
        <authorList>
            <person name="Nowell W R."/>
        </authorList>
    </citation>
    <scope>NUCLEOTIDE SEQUENCE</scope>
</reference>
<organism evidence="10 12">
    <name type="scientific">Adineta ricciae</name>
    <name type="common">Rotifer</name>
    <dbReference type="NCBI Taxonomy" id="249248"/>
    <lineage>
        <taxon>Eukaryota</taxon>
        <taxon>Metazoa</taxon>
        <taxon>Spiralia</taxon>
        <taxon>Gnathifera</taxon>
        <taxon>Rotifera</taxon>
        <taxon>Eurotatoria</taxon>
        <taxon>Bdelloidea</taxon>
        <taxon>Adinetida</taxon>
        <taxon>Adinetidae</taxon>
        <taxon>Adineta</taxon>
    </lineage>
</organism>
<feature type="transmembrane region" description="Helical" evidence="8">
    <location>
        <begin position="279"/>
        <end position="303"/>
    </location>
</feature>
<keyword evidence="3 8" id="KW-1133">Transmembrane helix</keyword>
<keyword evidence="6" id="KW-0675">Receptor</keyword>
<dbReference type="PROSITE" id="PS50262">
    <property type="entry name" value="G_PROTEIN_RECEP_F1_2"/>
    <property type="match status" value="1"/>
</dbReference>
<keyword evidence="2 8" id="KW-0812">Transmembrane</keyword>
<evidence type="ECO:0000313" key="12">
    <source>
        <dbReference type="Proteomes" id="UP000663828"/>
    </source>
</evidence>
<dbReference type="EMBL" id="CAJNOR010001312">
    <property type="protein sequence ID" value="CAF1119306.1"/>
    <property type="molecule type" value="Genomic_DNA"/>
</dbReference>
<feature type="transmembrane region" description="Helical" evidence="8">
    <location>
        <begin position="50"/>
        <end position="71"/>
    </location>
</feature>
<keyword evidence="4" id="KW-0297">G-protein coupled receptor</keyword>
<keyword evidence="12" id="KW-1185">Reference proteome</keyword>
<accession>A0A814QFJ5</accession>
<dbReference type="GO" id="GO:0005886">
    <property type="term" value="C:plasma membrane"/>
    <property type="evidence" value="ECO:0007669"/>
    <property type="project" value="TreeGrafter"/>
</dbReference>
<evidence type="ECO:0000259" key="9">
    <source>
        <dbReference type="PROSITE" id="PS50262"/>
    </source>
</evidence>
<protein>
    <recommendedName>
        <fullName evidence="9">G-protein coupled receptors family 1 profile domain-containing protein</fullName>
    </recommendedName>
</protein>
<keyword evidence="7" id="KW-0807">Transducer</keyword>
<evidence type="ECO:0000256" key="1">
    <source>
        <dbReference type="ARBA" id="ARBA00004141"/>
    </source>
</evidence>
<proteinExistence type="predicted"/>
<keyword evidence="5 8" id="KW-0472">Membrane</keyword>
<feature type="domain" description="G-protein coupled receptors family 1 profile" evidence="9">
    <location>
        <begin position="29"/>
        <end position="303"/>
    </location>
</feature>
<dbReference type="GO" id="GO:0004930">
    <property type="term" value="F:G protein-coupled receptor activity"/>
    <property type="evidence" value="ECO:0007669"/>
    <property type="project" value="UniProtKB-KW"/>
</dbReference>
<dbReference type="InterPro" id="IPR000276">
    <property type="entry name" value="GPCR_Rhodpsn"/>
</dbReference>
<evidence type="ECO:0000256" key="2">
    <source>
        <dbReference type="ARBA" id="ARBA00022692"/>
    </source>
</evidence>
<evidence type="ECO:0000313" key="11">
    <source>
        <dbReference type="EMBL" id="CAF1165522.1"/>
    </source>
</evidence>
<dbReference type="OrthoDB" id="10025542at2759"/>
<gene>
    <name evidence="11" type="ORF">EDS130_LOCUS23392</name>
    <name evidence="10" type="ORF">XAT740_LOCUS19290</name>
</gene>
<dbReference type="EMBL" id="CAJNOJ010000127">
    <property type="protein sequence ID" value="CAF1165522.1"/>
    <property type="molecule type" value="Genomic_DNA"/>
</dbReference>
<evidence type="ECO:0000313" key="10">
    <source>
        <dbReference type="EMBL" id="CAF1119306.1"/>
    </source>
</evidence>
<evidence type="ECO:0000256" key="4">
    <source>
        <dbReference type="ARBA" id="ARBA00023040"/>
    </source>
</evidence>
<evidence type="ECO:0000256" key="7">
    <source>
        <dbReference type="ARBA" id="ARBA00023224"/>
    </source>
</evidence>
<dbReference type="PANTHER" id="PTHR24243:SF233">
    <property type="entry name" value="THYROTROPIN-RELEASING HORMONE RECEPTOR"/>
    <property type="match status" value="1"/>
</dbReference>
<evidence type="ECO:0000256" key="6">
    <source>
        <dbReference type="ARBA" id="ARBA00023170"/>
    </source>
</evidence>